<keyword evidence="5" id="KW-1185">Reference proteome</keyword>
<gene>
    <name evidence="4" type="ORF">H261_22518</name>
</gene>
<dbReference type="EMBL" id="AONQ01000125">
    <property type="protein sequence ID" value="EME67638.1"/>
    <property type="molecule type" value="Genomic_DNA"/>
</dbReference>
<proteinExistence type="predicted"/>
<dbReference type="InterPro" id="IPR000160">
    <property type="entry name" value="GGDEF_dom"/>
</dbReference>
<dbReference type="SUPFAM" id="SSF55073">
    <property type="entry name" value="Nucleotide cyclase"/>
    <property type="match status" value="1"/>
</dbReference>
<reference evidence="4 5" key="1">
    <citation type="journal article" date="2014" name="Genome Announc.">
        <title>Draft Genome Sequence of Magnetospirillum sp. Strain SO-1, a Freshwater Magnetotactic Bacterium Isolated from the Ol'khovka River, Russia.</title>
        <authorList>
            <person name="Grouzdev D.S."/>
            <person name="Dziuba M.V."/>
            <person name="Sukhacheva M.S."/>
            <person name="Mardanov A.V."/>
            <person name="Beletskiy A.V."/>
            <person name="Kuznetsov B.B."/>
            <person name="Skryabin K.G."/>
        </authorList>
    </citation>
    <scope>NUCLEOTIDE SEQUENCE [LARGE SCALE GENOMIC DNA]</scope>
    <source>
        <strain evidence="4 5">SO-1</strain>
    </source>
</reference>
<evidence type="ECO:0000313" key="5">
    <source>
        <dbReference type="Proteomes" id="UP000011744"/>
    </source>
</evidence>
<evidence type="ECO:0000313" key="4">
    <source>
        <dbReference type="EMBL" id="EME67638.1"/>
    </source>
</evidence>
<dbReference type="GO" id="GO:0052621">
    <property type="term" value="F:diguanylate cyclase activity"/>
    <property type="evidence" value="ECO:0007669"/>
    <property type="project" value="UniProtKB-EC"/>
</dbReference>
<dbReference type="GO" id="GO:1902201">
    <property type="term" value="P:negative regulation of bacterial-type flagellum-dependent cell motility"/>
    <property type="evidence" value="ECO:0007669"/>
    <property type="project" value="TreeGrafter"/>
</dbReference>
<dbReference type="GO" id="GO:0043709">
    <property type="term" value="P:cell adhesion involved in single-species biofilm formation"/>
    <property type="evidence" value="ECO:0007669"/>
    <property type="project" value="TreeGrafter"/>
</dbReference>
<dbReference type="PANTHER" id="PTHR45138">
    <property type="entry name" value="REGULATORY COMPONENTS OF SENSORY TRANSDUCTION SYSTEM"/>
    <property type="match status" value="1"/>
</dbReference>
<accession>M3A473</accession>
<dbReference type="PATRIC" id="fig|1244869.3.peg.4409"/>
<dbReference type="InterPro" id="IPR050469">
    <property type="entry name" value="Diguanylate_Cyclase"/>
</dbReference>
<dbReference type="STRING" id="1244869.H261_22518"/>
<sequence length="263" mass="28984">MRRKTGAEAGQTCHRAIYDQPNPCHFCKIPPLAEAASGAPATMVFEHFNDRDDCWYQLNETLIDWFDGRRVKHSIAVDIGALKDVQNELSEAYALLALKSVELEKASITDALTGLFNRRRLDEAFAHELDRAQRYGRPVSLIIADVDHFKSVNDTHGHQMGDEVLQAMAGLLRQGVRAVDIVGRWGGEEFLVICPDTELDGAQALAEKLRTAIAAAPFPAIGGASSSFGIAQYRDGESFKDIVARADTALYRAKINGRNRVES</sequence>
<dbReference type="CDD" id="cd01949">
    <property type="entry name" value="GGDEF"/>
    <property type="match status" value="1"/>
</dbReference>
<feature type="domain" description="GGDEF" evidence="3">
    <location>
        <begin position="137"/>
        <end position="263"/>
    </location>
</feature>
<name>M3A473_9PROT</name>
<dbReference type="EC" id="2.7.7.65" evidence="1"/>
<dbReference type="GO" id="GO:0005886">
    <property type="term" value="C:plasma membrane"/>
    <property type="evidence" value="ECO:0007669"/>
    <property type="project" value="TreeGrafter"/>
</dbReference>
<dbReference type="PROSITE" id="PS50887">
    <property type="entry name" value="GGDEF"/>
    <property type="match status" value="1"/>
</dbReference>
<comment type="catalytic activity">
    <reaction evidence="2">
        <text>2 GTP = 3',3'-c-di-GMP + 2 diphosphate</text>
        <dbReference type="Rhea" id="RHEA:24898"/>
        <dbReference type="ChEBI" id="CHEBI:33019"/>
        <dbReference type="ChEBI" id="CHEBI:37565"/>
        <dbReference type="ChEBI" id="CHEBI:58805"/>
        <dbReference type="EC" id="2.7.7.65"/>
    </reaction>
</comment>
<dbReference type="PANTHER" id="PTHR45138:SF9">
    <property type="entry name" value="DIGUANYLATE CYCLASE DGCM-RELATED"/>
    <property type="match status" value="1"/>
</dbReference>
<evidence type="ECO:0000256" key="2">
    <source>
        <dbReference type="ARBA" id="ARBA00034247"/>
    </source>
</evidence>
<dbReference type="AlphaFoldDB" id="M3A473"/>
<dbReference type="FunFam" id="3.30.70.270:FF:000001">
    <property type="entry name" value="Diguanylate cyclase domain protein"/>
    <property type="match status" value="1"/>
</dbReference>
<dbReference type="SMART" id="SM00267">
    <property type="entry name" value="GGDEF"/>
    <property type="match status" value="1"/>
</dbReference>
<evidence type="ECO:0000259" key="3">
    <source>
        <dbReference type="PROSITE" id="PS50887"/>
    </source>
</evidence>
<dbReference type="Pfam" id="PF00990">
    <property type="entry name" value="GGDEF"/>
    <property type="match status" value="1"/>
</dbReference>
<evidence type="ECO:0000256" key="1">
    <source>
        <dbReference type="ARBA" id="ARBA00012528"/>
    </source>
</evidence>
<dbReference type="NCBIfam" id="TIGR00254">
    <property type="entry name" value="GGDEF"/>
    <property type="match status" value="1"/>
</dbReference>
<dbReference type="eggNOG" id="COG3706">
    <property type="taxonomic scope" value="Bacteria"/>
</dbReference>
<dbReference type="Gene3D" id="3.30.70.270">
    <property type="match status" value="1"/>
</dbReference>
<dbReference type="InterPro" id="IPR043128">
    <property type="entry name" value="Rev_trsase/Diguanyl_cyclase"/>
</dbReference>
<comment type="caution">
    <text evidence="4">The sequence shown here is derived from an EMBL/GenBank/DDBJ whole genome shotgun (WGS) entry which is preliminary data.</text>
</comment>
<dbReference type="Proteomes" id="UP000011744">
    <property type="component" value="Unassembled WGS sequence"/>
</dbReference>
<protein>
    <recommendedName>
        <fullName evidence="1">diguanylate cyclase</fullName>
        <ecNumber evidence="1">2.7.7.65</ecNumber>
    </recommendedName>
</protein>
<dbReference type="InterPro" id="IPR029787">
    <property type="entry name" value="Nucleotide_cyclase"/>
</dbReference>
<organism evidence="4 5">
    <name type="scientific">Paramagnetospirillum caucaseum</name>
    <dbReference type="NCBI Taxonomy" id="1244869"/>
    <lineage>
        <taxon>Bacteria</taxon>
        <taxon>Pseudomonadati</taxon>
        <taxon>Pseudomonadota</taxon>
        <taxon>Alphaproteobacteria</taxon>
        <taxon>Rhodospirillales</taxon>
        <taxon>Magnetospirillaceae</taxon>
        <taxon>Paramagnetospirillum</taxon>
    </lineage>
</organism>